<protein>
    <submittedName>
        <fullName evidence="2">Protoporphyrinogen oxidase</fullName>
    </submittedName>
</protein>
<evidence type="ECO:0000313" key="3">
    <source>
        <dbReference type="Proteomes" id="UP000316095"/>
    </source>
</evidence>
<reference evidence="2 3" key="1">
    <citation type="submission" date="2019-02" db="EMBL/GenBank/DDBJ databases">
        <title>Deep-cultivation of Planctomycetes and their phenomic and genomic characterization uncovers novel biology.</title>
        <authorList>
            <person name="Wiegand S."/>
            <person name="Jogler M."/>
            <person name="Boedeker C."/>
            <person name="Pinto D."/>
            <person name="Vollmers J."/>
            <person name="Rivas-Marin E."/>
            <person name="Kohn T."/>
            <person name="Peeters S.H."/>
            <person name="Heuer A."/>
            <person name="Rast P."/>
            <person name="Oberbeckmann S."/>
            <person name="Bunk B."/>
            <person name="Jeske O."/>
            <person name="Meyerdierks A."/>
            <person name="Storesund J.E."/>
            <person name="Kallscheuer N."/>
            <person name="Luecker S."/>
            <person name="Lage O.M."/>
            <person name="Pohl T."/>
            <person name="Merkel B.J."/>
            <person name="Hornburger P."/>
            <person name="Mueller R.-W."/>
            <person name="Bruemmer F."/>
            <person name="Labrenz M."/>
            <person name="Spormann A.M."/>
            <person name="Op Den Camp H."/>
            <person name="Overmann J."/>
            <person name="Amann R."/>
            <person name="Jetten M.S.M."/>
            <person name="Mascher T."/>
            <person name="Medema M.H."/>
            <person name="Devos D.P."/>
            <person name="Kaster A.-K."/>
            <person name="Ovreas L."/>
            <person name="Rohde M."/>
            <person name="Galperin M.Y."/>
            <person name="Jogler C."/>
        </authorList>
    </citation>
    <scope>NUCLEOTIDE SEQUENCE [LARGE SCALE GENOMIC DNA]</scope>
    <source>
        <strain evidence="2 3">Pan54</strain>
    </source>
</reference>
<comment type="caution">
    <text evidence="2">The sequence shown here is derived from an EMBL/GenBank/DDBJ whole genome shotgun (WGS) entry which is preliminary data.</text>
</comment>
<dbReference type="Pfam" id="PF01593">
    <property type="entry name" value="Amino_oxidase"/>
    <property type="match status" value="1"/>
</dbReference>
<dbReference type="InterPro" id="IPR002937">
    <property type="entry name" value="Amino_oxidase"/>
</dbReference>
<evidence type="ECO:0000313" key="2">
    <source>
        <dbReference type="EMBL" id="TWT64496.1"/>
    </source>
</evidence>
<dbReference type="Pfam" id="PF13450">
    <property type="entry name" value="NAD_binding_8"/>
    <property type="match status" value="1"/>
</dbReference>
<dbReference type="GO" id="GO:0016491">
    <property type="term" value="F:oxidoreductase activity"/>
    <property type="evidence" value="ECO:0007669"/>
    <property type="project" value="InterPro"/>
</dbReference>
<gene>
    <name evidence="2" type="ORF">Pan54_52600</name>
</gene>
<name>A0A5C5XMS0_9PLAN</name>
<dbReference type="Proteomes" id="UP000316095">
    <property type="component" value="Unassembled WGS sequence"/>
</dbReference>
<feature type="domain" description="Amine oxidase" evidence="1">
    <location>
        <begin position="121"/>
        <end position="344"/>
    </location>
</feature>
<dbReference type="AlphaFoldDB" id="A0A5C5XMS0"/>
<dbReference type="Gene3D" id="3.90.660.10">
    <property type="match status" value="1"/>
</dbReference>
<dbReference type="Gene3D" id="3.50.50.60">
    <property type="entry name" value="FAD/NAD(P)-binding domain"/>
    <property type="match status" value="1"/>
</dbReference>
<accession>A0A5C5XMS0</accession>
<dbReference type="PANTHER" id="PTHR16128:SF5">
    <property type="entry name" value="FAD_NAD(P)-BINDING OXIDOREDUCTASE FAMILY PROTEIN"/>
    <property type="match status" value="1"/>
</dbReference>
<dbReference type="EMBL" id="SJPG01000001">
    <property type="protein sequence ID" value="TWT64496.1"/>
    <property type="molecule type" value="Genomic_DNA"/>
</dbReference>
<organism evidence="2 3">
    <name type="scientific">Rubinisphaera italica</name>
    <dbReference type="NCBI Taxonomy" id="2527969"/>
    <lineage>
        <taxon>Bacteria</taxon>
        <taxon>Pseudomonadati</taxon>
        <taxon>Planctomycetota</taxon>
        <taxon>Planctomycetia</taxon>
        <taxon>Planctomycetales</taxon>
        <taxon>Planctomycetaceae</taxon>
        <taxon>Rubinisphaera</taxon>
    </lineage>
</organism>
<keyword evidence="3" id="KW-1185">Reference proteome</keyword>
<dbReference type="SUPFAM" id="SSF51905">
    <property type="entry name" value="FAD/NAD(P)-binding domain"/>
    <property type="match status" value="1"/>
</dbReference>
<dbReference type="InterPro" id="IPR036188">
    <property type="entry name" value="FAD/NAD-bd_sf"/>
</dbReference>
<dbReference type="OrthoDB" id="5792777at2"/>
<sequence length="344" mass="37962">MRDENPSSGVAVKSKHVAIIGAGLSGLTCARELASKGHRVTLFDKGRGVSGRMSVRRTSDPSLQFDHGAQYFTARHPAFQQQVEEWMQQDFVTIWEGPFVSLEQGQISEAPGQGPRYVGNPAMNALCKALANDLEIRCSQRVSQFIQTGSGWQIVAEDLSSNQFIEQPEVFDHIVLAIPPAQAINLLPENSSLHNVCNTVIMDPCRCVMLAFESSLSVEFGAAFVQNSPLRWIACENSKPGRNSRYECWTLHASSEWSQEYLDATHETVLPILLDAFTAALGKSLPEPVHASTHRWLYAIPRNPLSEGSFQDSENQITICGDWCHEARVEGAYMSGLSAADRIL</sequence>
<evidence type="ECO:0000259" key="1">
    <source>
        <dbReference type="Pfam" id="PF01593"/>
    </source>
</evidence>
<dbReference type="PANTHER" id="PTHR16128">
    <property type="entry name" value="FAD/NAD(P)-BINDING OXIDOREDUCTASE FAMILY PROTEIN"/>
    <property type="match status" value="1"/>
</dbReference>
<proteinExistence type="predicted"/>